<sequence>MDDDESFDFDAEAAMREEMGFSSFSTRRPKAQPDSSFQQSNTATTTNKQTDKTTATNIDSSPNESSSTTKFRTQSSPTLSSKTTLTTATSLAYVFTSPVSNTYYTRTDLEEWARGKVNANGDTVYFKPGFVSIDPWARNRGKDKEVSEG</sequence>
<evidence type="ECO:0000313" key="3">
    <source>
        <dbReference type="Proteomes" id="UP000053617"/>
    </source>
</evidence>
<gene>
    <name evidence="2" type="ORF">Z518_06991</name>
</gene>
<dbReference type="RefSeq" id="XP_013270575.1">
    <property type="nucleotide sequence ID" value="XM_013415121.1"/>
</dbReference>
<organism evidence="2 3">
    <name type="scientific">Rhinocladiella mackenziei CBS 650.93</name>
    <dbReference type="NCBI Taxonomy" id="1442369"/>
    <lineage>
        <taxon>Eukaryota</taxon>
        <taxon>Fungi</taxon>
        <taxon>Dikarya</taxon>
        <taxon>Ascomycota</taxon>
        <taxon>Pezizomycotina</taxon>
        <taxon>Eurotiomycetes</taxon>
        <taxon>Chaetothyriomycetidae</taxon>
        <taxon>Chaetothyriales</taxon>
        <taxon>Herpotrichiellaceae</taxon>
        <taxon>Rhinocladiella</taxon>
    </lineage>
</organism>
<feature type="compositionally biased region" description="Low complexity" evidence="1">
    <location>
        <begin position="73"/>
        <end position="83"/>
    </location>
</feature>
<reference evidence="2 3" key="1">
    <citation type="submission" date="2015-01" db="EMBL/GenBank/DDBJ databases">
        <title>The Genome Sequence of Rhinocladiella mackenzie CBS 650.93.</title>
        <authorList>
            <consortium name="The Broad Institute Genomics Platform"/>
            <person name="Cuomo C."/>
            <person name="de Hoog S."/>
            <person name="Gorbushina A."/>
            <person name="Stielow B."/>
            <person name="Teixiera M."/>
            <person name="Abouelleil A."/>
            <person name="Chapman S.B."/>
            <person name="Priest M."/>
            <person name="Young S.K."/>
            <person name="Wortman J."/>
            <person name="Nusbaum C."/>
            <person name="Birren B."/>
        </authorList>
    </citation>
    <scope>NUCLEOTIDE SEQUENCE [LARGE SCALE GENOMIC DNA]</scope>
    <source>
        <strain evidence="2 3">CBS 650.93</strain>
    </source>
</reference>
<evidence type="ECO:0000256" key="1">
    <source>
        <dbReference type="SAM" id="MobiDB-lite"/>
    </source>
</evidence>
<feature type="compositionally biased region" description="Polar residues" evidence="1">
    <location>
        <begin position="58"/>
        <end position="72"/>
    </location>
</feature>
<dbReference type="AlphaFoldDB" id="A0A0D2ICA1"/>
<dbReference type="GeneID" id="25295062"/>
<dbReference type="OrthoDB" id="5419162at2759"/>
<keyword evidence="3" id="KW-1185">Reference proteome</keyword>
<protein>
    <submittedName>
        <fullName evidence="2">Uncharacterized protein</fullName>
    </submittedName>
</protein>
<accession>A0A0D2ICA1</accession>
<feature type="region of interest" description="Disordered" evidence="1">
    <location>
        <begin position="1"/>
        <end position="83"/>
    </location>
</feature>
<dbReference type="HOGENOM" id="CLU_122469_0_0_1"/>
<dbReference type="VEuPathDB" id="FungiDB:Z518_06991"/>
<feature type="compositionally biased region" description="Acidic residues" evidence="1">
    <location>
        <begin position="1"/>
        <end position="11"/>
    </location>
</feature>
<name>A0A0D2ICA1_9EURO</name>
<proteinExistence type="predicted"/>
<dbReference type="EMBL" id="KN847479">
    <property type="protein sequence ID" value="KIX03439.1"/>
    <property type="molecule type" value="Genomic_DNA"/>
</dbReference>
<dbReference type="Proteomes" id="UP000053617">
    <property type="component" value="Unassembled WGS sequence"/>
</dbReference>
<feature type="compositionally biased region" description="Low complexity" evidence="1">
    <location>
        <begin position="38"/>
        <end position="57"/>
    </location>
</feature>
<evidence type="ECO:0000313" key="2">
    <source>
        <dbReference type="EMBL" id="KIX03439.1"/>
    </source>
</evidence>